<feature type="domain" description="AMIN-like" evidence="1">
    <location>
        <begin position="71"/>
        <end position="201"/>
    </location>
</feature>
<protein>
    <recommendedName>
        <fullName evidence="1">AMIN-like domain-containing protein</fullName>
    </recommendedName>
</protein>
<comment type="caution">
    <text evidence="2">The sequence shown here is derived from an EMBL/GenBank/DDBJ whole genome shotgun (WGS) entry which is preliminary data.</text>
</comment>
<accession>A0A4R2J1M3</accession>
<reference evidence="2 3" key="1">
    <citation type="journal article" date="2015" name="Stand. Genomic Sci.">
        <title>Genomic Encyclopedia of Bacterial and Archaeal Type Strains, Phase III: the genomes of soil and plant-associated and newly described type strains.</title>
        <authorList>
            <person name="Whitman W.B."/>
            <person name="Woyke T."/>
            <person name="Klenk H.P."/>
            <person name="Zhou Y."/>
            <person name="Lilburn T.G."/>
            <person name="Beck B.J."/>
            <person name="De Vos P."/>
            <person name="Vandamme P."/>
            <person name="Eisen J.A."/>
            <person name="Garrity G."/>
            <person name="Hugenholtz P."/>
            <person name="Kyrpides N.C."/>
        </authorList>
    </citation>
    <scope>NUCLEOTIDE SEQUENCE [LARGE SCALE GENOMIC DNA]</scope>
    <source>
        <strain evidence="2 3">VKM Ac-2541</strain>
    </source>
</reference>
<evidence type="ECO:0000313" key="3">
    <source>
        <dbReference type="Proteomes" id="UP000295573"/>
    </source>
</evidence>
<dbReference type="RefSeq" id="WP_241995515.1">
    <property type="nucleotide sequence ID" value="NZ_SLWR01000002.1"/>
</dbReference>
<dbReference type="Proteomes" id="UP000295573">
    <property type="component" value="Unassembled WGS sequence"/>
</dbReference>
<evidence type="ECO:0000313" key="2">
    <source>
        <dbReference type="EMBL" id="TCO50209.1"/>
    </source>
</evidence>
<dbReference type="InterPro" id="IPR056303">
    <property type="entry name" value="AMIN-like"/>
</dbReference>
<gene>
    <name evidence="2" type="ORF">EV646_102283</name>
</gene>
<name>A0A4R2J1M3_9ACTN</name>
<organism evidence="2 3">
    <name type="scientific">Kribbella antiqua</name>
    <dbReference type="NCBI Taxonomy" id="2512217"/>
    <lineage>
        <taxon>Bacteria</taxon>
        <taxon>Bacillati</taxon>
        <taxon>Actinomycetota</taxon>
        <taxon>Actinomycetes</taxon>
        <taxon>Propionibacteriales</taxon>
        <taxon>Kribbellaceae</taxon>
        <taxon>Kribbella</taxon>
    </lineage>
</organism>
<keyword evidence="3" id="KW-1185">Reference proteome</keyword>
<proteinExistence type="predicted"/>
<dbReference type="Pfam" id="PF24837">
    <property type="entry name" value="AMIN-like"/>
    <property type="match status" value="1"/>
</dbReference>
<evidence type="ECO:0000259" key="1">
    <source>
        <dbReference type="Pfam" id="PF24837"/>
    </source>
</evidence>
<dbReference type="AlphaFoldDB" id="A0A4R2J1M3"/>
<sequence length="203" mass="21851">MKLIHAIRKPNHRPIRTAFAILAVAAVPVGAIAVPALAGPSKAVVTAAATSKCPTGWGSLPEASNIRGAGQLTNVRTGRHACFDRIVFDVKGKPSWLRVQYVNNVSTVGQGELVPLRGGAKLEIVLAVPSYDDDFHSTYNPANHNELTNVRGYRTFRQVADAGSFEGETTIGLGVRARLPFRVFTLTGQDSTSRIVVDVAHRW</sequence>
<dbReference type="EMBL" id="SLWR01000002">
    <property type="protein sequence ID" value="TCO50209.1"/>
    <property type="molecule type" value="Genomic_DNA"/>
</dbReference>